<dbReference type="GO" id="GO:0006281">
    <property type="term" value="P:DNA repair"/>
    <property type="evidence" value="ECO:0007669"/>
    <property type="project" value="InterPro"/>
</dbReference>
<keyword evidence="11" id="KW-1185">Reference proteome</keyword>
<evidence type="ECO:0000256" key="4">
    <source>
        <dbReference type="ARBA" id="ARBA00022801"/>
    </source>
</evidence>
<dbReference type="PANTHER" id="PTHR30255">
    <property type="entry name" value="SINGLE-STRANDED-DNA-SPECIFIC EXONUCLEASE RECJ"/>
    <property type="match status" value="1"/>
</dbReference>
<organism evidence="10 11">
    <name type="scientific">Natribacillus halophilus</name>
    <dbReference type="NCBI Taxonomy" id="549003"/>
    <lineage>
        <taxon>Bacteria</taxon>
        <taxon>Bacillati</taxon>
        <taxon>Bacillota</taxon>
        <taxon>Bacilli</taxon>
        <taxon>Bacillales</taxon>
        <taxon>Bacillaceae</taxon>
        <taxon>Natribacillus</taxon>
    </lineage>
</organism>
<dbReference type="InterPro" id="IPR004610">
    <property type="entry name" value="RecJ"/>
</dbReference>
<dbReference type="Gene3D" id="3.90.1640.30">
    <property type="match status" value="1"/>
</dbReference>
<dbReference type="PANTHER" id="PTHR30255:SF2">
    <property type="entry name" value="SINGLE-STRANDED-DNA-SPECIFIC EXONUCLEASE RECJ"/>
    <property type="match status" value="1"/>
</dbReference>
<evidence type="ECO:0000313" key="11">
    <source>
        <dbReference type="Proteomes" id="UP000198853"/>
    </source>
</evidence>
<proteinExistence type="inferred from homology"/>
<dbReference type="GO" id="GO:0003676">
    <property type="term" value="F:nucleic acid binding"/>
    <property type="evidence" value="ECO:0007669"/>
    <property type="project" value="InterPro"/>
</dbReference>
<evidence type="ECO:0000259" key="7">
    <source>
        <dbReference type="Pfam" id="PF02272"/>
    </source>
</evidence>
<dbReference type="GO" id="GO:0008409">
    <property type="term" value="F:5'-3' exonuclease activity"/>
    <property type="evidence" value="ECO:0007669"/>
    <property type="project" value="InterPro"/>
</dbReference>
<feature type="domain" description="DDH" evidence="6">
    <location>
        <begin position="81"/>
        <end position="225"/>
    </location>
</feature>
<protein>
    <recommendedName>
        <fullName evidence="2">Single-stranded-DNA-specific exonuclease RecJ</fullName>
    </recommendedName>
</protein>
<dbReference type="Pfam" id="PF01368">
    <property type="entry name" value="DHH"/>
    <property type="match status" value="1"/>
</dbReference>
<dbReference type="Pfam" id="PF02272">
    <property type="entry name" value="DHHA1"/>
    <property type="match status" value="1"/>
</dbReference>
<dbReference type="NCBIfam" id="TIGR00644">
    <property type="entry name" value="recJ"/>
    <property type="match status" value="1"/>
</dbReference>
<dbReference type="InterPro" id="IPR051673">
    <property type="entry name" value="SSDNA_exonuclease_RecJ"/>
</dbReference>
<dbReference type="Proteomes" id="UP000198853">
    <property type="component" value="Unassembled WGS sequence"/>
</dbReference>
<evidence type="ECO:0000256" key="1">
    <source>
        <dbReference type="ARBA" id="ARBA00005915"/>
    </source>
</evidence>
<comment type="similarity">
    <text evidence="1">Belongs to the RecJ family.</text>
</comment>
<dbReference type="Pfam" id="PF10141">
    <property type="entry name" value="ssDNA-exonuc_C"/>
    <property type="match status" value="1"/>
</dbReference>
<dbReference type="SUPFAM" id="SSF64182">
    <property type="entry name" value="DHH phosphoesterases"/>
    <property type="match status" value="1"/>
</dbReference>
<keyword evidence="4" id="KW-0378">Hydrolase</keyword>
<reference evidence="10 11" key="1">
    <citation type="submission" date="2016-10" db="EMBL/GenBank/DDBJ databases">
        <authorList>
            <person name="de Groot N.N."/>
        </authorList>
    </citation>
    <scope>NUCLEOTIDE SEQUENCE [LARGE SCALE GENOMIC DNA]</scope>
    <source>
        <strain evidence="10 11">DSM 21771</strain>
    </source>
</reference>
<dbReference type="AlphaFoldDB" id="A0A1G8NYQ8"/>
<dbReference type="Gene3D" id="3.10.310.30">
    <property type="match status" value="1"/>
</dbReference>
<feature type="domain" description="RecJ OB" evidence="9">
    <location>
        <begin position="450"/>
        <end position="556"/>
    </location>
</feature>
<dbReference type="Pfam" id="PF17768">
    <property type="entry name" value="RecJ_OB"/>
    <property type="match status" value="1"/>
</dbReference>
<evidence type="ECO:0000256" key="3">
    <source>
        <dbReference type="ARBA" id="ARBA00022722"/>
    </source>
</evidence>
<dbReference type="OrthoDB" id="9809852at2"/>
<dbReference type="InterPro" id="IPR041122">
    <property type="entry name" value="RecJ_OB"/>
</dbReference>
<accession>A0A1G8NYQ8</accession>
<evidence type="ECO:0000259" key="8">
    <source>
        <dbReference type="Pfam" id="PF10141"/>
    </source>
</evidence>
<name>A0A1G8NYQ8_9BACI</name>
<dbReference type="InterPro" id="IPR001667">
    <property type="entry name" value="DDH_dom"/>
</dbReference>
<sequence length="780" mass="86847">MLDAKTRWHVHERDEDASALAAALQVTERTAHLLCRRGLRQEDEARAFLHTNPAVMHDPFLLAGMEAAVNRMSRAISENEKIVVFGDYDVDGVSSTALMCETLAKLGADYDYYIPNRFTEGYGLNSMALQRLHEDGARLVITVDTGISSQSPVDDGNEMGLDVIVTDHHEAPPELPAANAIINPKRQDCPYPFKELAGVGVVSKLAHALLGEFPLDGLDLLALGTISDLVPLVDENRFFAQSGLQTLGHLERPGLQALKELSGISGPPFSAETVGFGFGPRLNAAGRMDAAGPAVQLLLTADMEKAQALAETIDGYNRERQQTVDNMTKEALVHLEGAGDHWAIVVAGRGWNSGVTGIVASRLVEKYYRPTIVIALDEEGNGKGSARSIEGLDLYDALSRHRQLFQKFGGHRMAAGLSIHEDDISALRDALNEEAQKSLSPEDLVPTTNIELELDVDDINVDLLREIEQLAPFGVGNPKPLVTIANVPIQQKRKIGSDKNHVKMAVGEPQRTLDCIGFRFGYLDDEINGDANIHLVGTLDINEWKGQEKPQLVVKDVAVKERQLFDVRGRERLPSLVSGDRPMAVVIFQPEHEKEAIAQGFSSSDVVWAGEESLTTATDIFFFDLPNHLADLEHFLTSNERFIRSIYTGFMEKSSTFFMTKPTREAFKWFYIYLKKYAPLHLHDHEPTITRYQGWSRDTIQFMVQVFTELEFVSVRDGQLTVNDKPLKQDLNASPTFYNYEEKQDIEQTLKFSNYQALKQFLFACMPLEKKRVEVLTDGL</sequence>
<feature type="domain" description="Single-stranded-DNA-specific exonuclease RecJ C-terminal" evidence="8">
    <location>
        <begin position="563"/>
        <end position="762"/>
    </location>
</feature>
<evidence type="ECO:0000259" key="6">
    <source>
        <dbReference type="Pfam" id="PF01368"/>
    </source>
</evidence>
<dbReference type="GO" id="GO:0006310">
    <property type="term" value="P:DNA recombination"/>
    <property type="evidence" value="ECO:0007669"/>
    <property type="project" value="InterPro"/>
</dbReference>
<dbReference type="InterPro" id="IPR018779">
    <property type="entry name" value="RecJ_C"/>
</dbReference>
<evidence type="ECO:0000256" key="5">
    <source>
        <dbReference type="ARBA" id="ARBA00022839"/>
    </source>
</evidence>
<keyword evidence="5 10" id="KW-0269">Exonuclease</keyword>
<evidence type="ECO:0000256" key="2">
    <source>
        <dbReference type="ARBA" id="ARBA00019841"/>
    </source>
</evidence>
<dbReference type="InterPro" id="IPR003156">
    <property type="entry name" value="DHHA1_dom"/>
</dbReference>
<dbReference type="EMBL" id="FNEN01000007">
    <property type="protein sequence ID" value="SDI85431.1"/>
    <property type="molecule type" value="Genomic_DNA"/>
</dbReference>
<feature type="domain" description="DHHA1" evidence="7">
    <location>
        <begin position="345"/>
        <end position="436"/>
    </location>
</feature>
<gene>
    <name evidence="10" type="ORF">SAMN04488123_107106</name>
</gene>
<evidence type="ECO:0000259" key="9">
    <source>
        <dbReference type="Pfam" id="PF17768"/>
    </source>
</evidence>
<dbReference type="RefSeq" id="WP_090398370.1">
    <property type="nucleotide sequence ID" value="NZ_FNEN01000007.1"/>
</dbReference>
<evidence type="ECO:0000313" key="10">
    <source>
        <dbReference type="EMBL" id="SDI85431.1"/>
    </source>
</evidence>
<dbReference type="InterPro" id="IPR038763">
    <property type="entry name" value="DHH_sf"/>
</dbReference>
<keyword evidence="3" id="KW-0540">Nuclease</keyword>